<gene>
    <name evidence="2" type="ORF">CHS0354_025914</name>
</gene>
<reference evidence="2" key="2">
    <citation type="journal article" date="2021" name="Genome Biol. Evol.">
        <title>Developing a high-quality reference genome for a parasitic bivalve with doubly uniparental inheritance (Bivalvia: Unionida).</title>
        <authorList>
            <person name="Smith C.H."/>
        </authorList>
    </citation>
    <scope>NUCLEOTIDE SEQUENCE</scope>
    <source>
        <strain evidence="2">CHS0354</strain>
        <tissue evidence="2">Mantle</tissue>
    </source>
</reference>
<evidence type="ECO:0000313" key="3">
    <source>
        <dbReference type="Proteomes" id="UP001195483"/>
    </source>
</evidence>
<dbReference type="EMBL" id="JAEAOA010001549">
    <property type="protein sequence ID" value="KAK3603309.1"/>
    <property type="molecule type" value="Genomic_DNA"/>
</dbReference>
<name>A0AAE0T3Y9_9BIVA</name>
<keyword evidence="1" id="KW-0812">Transmembrane</keyword>
<evidence type="ECO:0000313" key="2">
    <source>
        <dbReference type="EMBL" id="KAK3603309.1"/>
    </source>
</evidence>
<dbReference type="Proteomes" id="UP001195483">
    <property type="component" value="Unassembled WGS sequence"/>
</dbReference>
<keyword evidence="1" id="KW-1133">Transmembrane helix</keyword>
<keyword evidence="3" id="KW-1185">Reference proteome</keyword>
<sequence>MSVQNNFLRAEMEVSPRLQAAIVVHHILQVVSPVAVIIIYVASLSLFPWLLMILISAIIPAFLFIIFWIASKCNYQDLRTILVHFNAFLSTLWFLVYFPFFILCSIFMERMLMILVVIITGFLSLSSAFFATYGIWKSARNVVLSARFAKDEHNHVLAVLPPTYEAPVTFTDLNGIRIPPATFNQLM</sequence>
<accession>A0AAE0T3Y9</accession>
<feature type="transmembrane region" description="Helical" evidence="1">
    <location>
        <begin position="114"/>
        <end position="136"/>
    </location>
</feature>
<organism evidence="2 3">
    <name type="scientific">Potamilus streckersoni</name>
    <dbReference type="NCBI Taxonomy" id="2493646"/>
    <lineage>
        <taxon>Eukaryota</taxon>
        <taxon>Metazoa</taxon>
        <taxon>Spiralia</taxon>
        <taxon>Lophotrochozoa</taxon>
        <taxon>Mollusca</taxon>
        <taxon>Bivalvia</taxon>
        <taxon>Autobranchia</taxon>
        <taxon>Heteroconchia</taxon>
        <taxon>Palaeoheterodonta</taxon>
        <taxon>Unionida</taxon>
        <taxon>Unionoidea</taxon>
        <taxon>Unionidae</taxon>
        <taxon>Ambleminae</taxon>
        <taxon>Lampsilini</taxon>
        <taxon>Potamilus</taxon>
    </lineage>
</organism>
<dbReference type="AlphaFoldDB" id="A0AAE0T3Y9"/>
<evidence type="ECO:0000256" key="1">
    <source>
        <dbReference type="SAM" id="Phobius"/>
    </source>
</evidence>
<protein>
    <submittedName>
        <fullName evidence="2">Uncharacterized protein</fullName>
    </submittedName>
</protein>
<comment type="caution">
    <text evidence="2">The sequence shown here is derived from an EMBL/GenBank/DDBJ whole genome shotgun (WGS) entry which is preliminary data.</text>
</comment>
<feature type="transmembrane region" description="Helical" evidence="1">
    <location>
        <begin position="20"/>
        <end position="43"/>
    </location>
</feature>
<reference evidence="2" key="3">
    <citation type="submission" date="2023-05" db="EMBL/GenBank/DDBJ databases">
        <authorList>
            <person name="Smith C.H."/>
        </authorList>
    </citation>
    <scope>NUCLEOTIDE SEQUENCE</scope>
    <source>
        <strain evidence="2">CHS0354</strain>
        <tissue evidence="2">Mantle</tissue>
    </source>
</reference>
<keyword evidence="1" id="KW-0472">Membrane</keyword>
<proteinExistence type="predicted"/>
<reference evidence="2" key="1">
    <citation type="journal article" date="2021" name="Genome Biol. Evol.">
        <title>A High-Quality Reference Genome for a Parasitic Bivalve with Doubly Uniparental Inheritance (Bivalvia: Unionida).</title>
        <authorList>
            <person name="Smith C.H."/>
        </authorList>
    </citation>
    <scope>NUCLEOTIDE SEQUENCE</scope>
    <source>
        <strain evidence="2">CHS0354</strain>
    </source>
</reference>
<feature type="transmembrane region" description="Helical" evidence="1">
    <location>
        <begin position="49"/>
        <end position="70"/>
    </location>
</feature>
<feature type="transmembrane region" description="Helical" evidence="1">
    <location>
        <begin position="82"/>
        <end position="108"/>
    </location>
</feature>